<sequence length="461" mass="51781">MPKQNRRIPWNKVVLEERGFHIENDADEDQAEGSRRSVNVAATEGMIERFNIHGDQHKEITSYRVQSNDALHGKNRANYVDDEDMMSGKDEEQSQMGDHTADMTKRIQEEVNKYLGNYFKTTNAGQGMMSSAAANMVDAGELNPSDTTMSHYAFGLLEDEQRNEWIVDSGASIHMCCNAALMQTMKKLTEPHKIFLPDGSNLWAHYCGEVKLNDDILLKNVLFAPSFTHNLISVGQMAKDLKGKVIFLPSHCLIQNEENDHILGIGKLKGKLYVFKHVTADLTCSVQSRRNLSLQQWHTILGHPSVGTMRHIPHLKRAYAETANRKGYILYNLDHAKVLISRDVHFCPDIYPLQSLESTPVLPFPSFDDTPSPDSLVFTPSANKRCPPIPSTSSLQANEPALRRSTRLREPPAYLRDYVCTTSFSSLPSKTTTAEEVDDISGACSNLGRPSKRARIEHADR</sequence>
<dbReference type="AlphaFoldDB" id="A0AAD4PAH1"/>
<protein>
    <recommendedName>
        <fullName evidence="2">Retrovirus-related Pol polyprotein from transposon TNT 1-94-like beta-barrel domain-containing protein</fullName>
    </recommendedName>
</protein>
<dbReference type="EMBL" id="SDAM02000072">
    <property type="protein sequence ID" value="KAH6832241.1"/>
    <property type="molecule type" value="Genomic_DNA"/>
</dbReference>
<comment type="caution">
    <text evidence="3">The sequence shown here is derived from an EMBL/GenBank/DDBJ whole genome shotgun (WGS) entry which is preliminary data.</text>
</comment>
<proteinExistence type="predicted"/>
<evidence type="ECO:0000313" key="3">
    <source>
        <dbReference type="EMBL" id="KAH6832241.1"/>
    </source>
</evidence>
<gene>
    <name evidence="3" type="ORF">C2S53_005590</name>
</gene>
<feature type="domain" description="Retrovirus-related Pol polyprotein from transposon TNT 1-94-like beta-barrel" evidence="2">
    <location>
        <begin position="165"/>
        <end position="239"/>
    </location>
</feature>
<dbReference type="Proteomes" id="UP001190926">
    <property type="component" value="Unassembled WGS sequence"/>
</dbReference>
<keyword evidence="4" id="KW-1185">Reference proteome</keyword>
<organism evidence="3 4">
    <name type="scientific">Perilla frutescens var. hirtella</name>
    <name type="common">Perilla citriodora</name>
    <name type="synonym">Perilla setoyensis</name>
    <dbReference type="NCBI Taxonomy" id="608512"/>
    <lineage>
        <taxon>Eukaryota</taxon>
        <taxon>Viridiplantae</taxon>
        <taxon>Streptophyta</taxon>
        <taxon>Embryophyta</taxon>
        <taxon>Tracheophyta</taxon>
        <taxon>Spermatophyta</taxon>
        <taxon>Magnoliopsida</taxon>
        <taxon>eudicotyledons</taxon>
        <taxon>Gunneridae</taxon>
        <taxon>Pentapetalae</taxon>
        <taxon>asterids</taxon>
        <taxon>lamiids</taxon>
        <taxon>Lamiales</taxon>
        <taxon>Lamiaceae</taxon>
        <taxon>Nepetoideae</taxon>
        <taxon>Elsholtzieae</taxon>
        <taxon>Perilla</taxon>
    </lineage>
</organism>
<evidence type="ECO:0000256" key="1">
    <source>
        <dbReference type="SAM" id="MobiDB-lite"/>
    </source>
</evidence>
<dbReference type="InterPro" id="IPR054722">
    <property type="entry name" value="PolX-like_BBD"/>
</dbReference>
<accession>A0AAD4PAH1</accession>
<name>A0AAD4PAH1_PERFH</name>
<dbReference type="Pfam" id="PF22936">
    <property type="entry name" value="Pol_BBD"/>
    <property type="match status" value="1"/>
</dbReference>
<feature type="region of interest" description="Disordered" evidence="1">
    <location>
        <begin position="441"/>
        <end position="461"/>
    </location>
</feature>
<evidence type="ECO:0000313" key="4">
    <source>
        <dbReference type="Proteomes" id="UP001190926"/>
    </source>
</evidence>
<evidence type="ECO:0000259" key="2">
    <source>
        <dbReference type="Pfam" id="PF22936"/>
    </source>
</evidence>
<reference evidence="3 4" key="1">
    <citation type="journal article" date="2021" name="Nat. Commun.">
        <title>Incipient diploidization of the medicinal plant Perilla within 10,000 years.</title>
        <authorList>
            <person name="Zhang Y."/>
            <person name="Shen Q."/>
            <person name="Leng L."/>
            <person name="Zhang D."/>
            <person name="Chen S."/>
            <person name="Shi Y."/>
            <person name="Ning Z."/>
            <person name="Chen S."/>
        </authorList>
    </citation>
    <scope>NUCLEOTIDE SEQUENCE [LARGE SCALE GENOMIC DNA]</scope>
    <source>
        <strain evidence="4">cv. PC099</strain>
    </source>
</reference>